<evidence type="ECO:0000256" key="5">
    <source>
        <dbReference type="ARBA" id="ARBA00023136"/>
    </source>
</evidence>
<comment type="subcellular location">
    <subcellularLocation>
        <location evidence="1">Cell membrane</location>
        <topology evidence="1">Multi-pass membrane protein</topology>
    </subcellularLocation>
</comment>
<feature type="transmembrane region" description="Helical" evidence="6">
    <location>
        <begin position="419"/>
        <end position="437"/>
    </location>
</feature>
<feature type="domain" description="Thioredoxin" evidence="7">
    <location>
        <begin position="458"/>
        <end position="590"/>
    </location>
</feature>
<reference evidence="8 9" key="1">
    <citation type="submission" date="2020-08" db="EMBL/GenBank/DDBJ databases">
        <title>Bridging the membrane lipid divide: bacteria of the FCB group superphylum have the potential to synthesize archaeal ether lipids.</title>
        <authorList>
            <person name="Villanueva L."/>
            <person name="Von Meijenfeldt F.A.B."/>
            <person name="Westbye A.B."/>
            <person name="Yadav S."/>
            <person name="Hopmans E.C."/>
            <person name="Dutilh B.E."/>
            <person name="Sinninghe Damste J.S."/>
        </authorList>
    </citation>
    <scope>NUCLEOTIDE SEQUENCE [LARGE SCALE GENOMIC DNA]</scope>
    <source>
        <strain evidence="8">NIOZ-UU27</strain>
    </source>
</reference>
<dbReference type="SUPFAM" id="SSF52833">
    <property type="entry name" value="Thioredoxin-like"/>
    <property type="match status" value="1"/>
</dbReference>
<dbReference type="Pfam" id="PF13098">
    <property type="entry name" value="Thioredoxin_2"/>
    <property type="match status" value="1"/>
</dbReference>
<feature type="transmembrane region" description="Helical" evidence="6">
    <location>
        <begin position="198"/>
        <end position="220"/>
    </location>
</feature>
<proteinExistence type="predicted"/>
<dbReference type="CDD" id="cd02953">
    <property type="entry name" value="DsbDgamma"/>
    <property type="match status" value="1"/>
</dbReference>
<dbReference type="PANTHER" id="PTHR32234">
    <property type="entry name" value="THIOL:DISULFIDE INTERCHANGE PROTEIN DSBD"/>
    <property type="match status" value="1"/>
</dbReference>
<evidence type="ECO:0000256" key="6">
    <source>
        <dbReference type="SAM" id="Phobius"/>
    </source>
</evidence>
<dbReference type="InterPro" id="IPR035671">
    <property type="entry name" value="DsbD_gamma"/>
</dbReference>
<feature type="transmembrane region" description="Helical" evidence="6">
    <location>
        <begin position="277"/>
        <end position="300"/>
    </location>
</feature>
<dbReference type="EMBL" id="JACNJD010000208">
    <property type="protein sequence ID" value="MBC8177425.1"/>
    <property type="molecule type" value="Genomic_DNA"/>
</dbReference>
<feature type="transmembrane region" description="Helical" evidence="6">
    <location>
        <begin position="241"/>
        <end position="265"/>
    </location>
</feature>
<dbReference type="Gene3D" id="3.40.30.10">
    <property type="entry name" value="Glutaredoxin"/>
    <property type="match status" value="1"/>
</dbReference>
<keyword evidence="3 6" id="KW-0812">Transmembrane</keyword>
<evidence type="ECO:0000313" key="9">
    <source>
        <dbReference type="Proteomes" id="UP000650524"/>
    </source>
</evidence>
<dbReference type="GO" id="GO:0017004">
    <property type="term" value="P:cytochrome complex assembly"/>
    <property type="evidence" value="ECO:0007669"/>
    <property type="project" value="InterPro"/>
</dbReference>
<accession>A0A8J6T336</accession>
<protein>
    <submittedName>
        <fullName evidence="8">Thioredoxin family protein</fullName>
    </submittedName>
</protein>
<evidence type="ECO:0000256" key="3">
    <source>
        <dbReference type="ARBA" id="ARBA00022692"/>
    </source>
</evidence>
<dbReference type="Proteomes" id="UP000650524">
    <property type="component" value="Unassembled WGS sequence"/>
</dbReference>
<dbReference type="InterPro" id="IPR012336">
    <property type="entry name" value="Thioredoxin-like_fold"/>
</dbReference>
<sequence>MSSSNIIKYLLITLILPLTFLVSPSPSGAATVRVEVIQSRSQYPAGGSYPIQFLVRINKPWYIHDTGAGEEGLIPTLLTFPDSPTFKVKDITFPAPEKKRFEYTKKPVGVFSGEFRIRATIIISGKAPVGKQIIKGKFSSQACADHACLPPETVPVLISLNITSPLAGQKAENQPVSEIAGQTPITDQPIPGSAPGAGLWWALIGIFLGGLALNLTPCVYPLIPITVSYFGGKGNKFGGKIILHGILYISGLAITNSILGVFASLSGSMLGALLQNPVVLIVVAGIMIGLATSFFGLWELRLPSGLTNLASKNFGGYFGTFFMGLTLGIVAAPCLGPFILGLLTYVGQKGDPFLGFLYFFVLSIGMGLPLAVLAVFSGALEKLPMSGGWMVWIRKILGWVLVGMAGYLLQPLIPGESERILLFAMIAVAAGIHLGWLDRSSRDSRLFAMVKKGLGVILIIGAIAFYFTTPRHVEGVQWLPYDKNLLTQAANENRPVIFDFYADWCPPCKELDENVFTAPEVVKLSKHFQNLRVDLTKRHPEQDLLLKRYQVRGVPTVIFFNRKGDEERKLRIESYVDKDDMLKRMRQMIRLSSK</sequence>
<keyword evidence="2" id="KW-1003">Cell membrane</keyword>
<dbReference type="InterPro" id="IPR028250">
    <property type="entry name" value="DsbDN"/>
</dbReference>
<evidence type="ECO:0000313" key="8">
    <source>
        <dbReference type="EMBL" id="MBC8177425.1"/>
    </source>
</evidence>
<name>A0A8J6T336_9DELT</name>
<feature type="transmembrane region" description="Helical" evidence="6">
    <location>
        <begin position="321"/>
        <end position="347"/>
    </location>
</feature>
<evidence type="ECO:0000256" key="4">
    <source>
        <dbReference type="ARBA" id="ARBA00022989"/>
    </source>
</evidence>
<keyword evidence="5 6" id="KW-0472">Membrane</keyword>
<dbReference type="GO" id="GO:0045454">
    <property type="term" value="P:cell redox homeostasis"/>
    <property type="evidence" value="ECO:0007669"/>
    <property type="project" value="TreeGrafter"/>
</dbReference>
<dbReference type="PROSITE" id="PS51352">
    <property type="entry name" value="THIOREDOXIN_2"/>
    <property type="match status" value="1"/>
</dbReference>
<dbReference type="InterPro" id="IPR036249">
    <property type="entry name" value="Thioredoxin-like_sf"/>
</dbReference>
<dbReference type="InterPro" id="IPR013766">
    <property type="entry name" value="Thioredoxin_domain"/>
</dbReference>
<dbReference type="GO" id="GO:0015035">
    <property type="term" value="F:protein-disulfide reductase activity"/>
    <property type="evidence" value="ECO:0007669"/>
    <property type="project" value="TreeGrafter"/>
</dbReference>
<comment type="caution">
    <text evidence="8">The sequence shown here is derived from an EMBL/GenBank/DDBJ whole genome shotgun (WGS) entry which is preliminary data.</text>
</comment>
<dbReference type="Pfam" id="PF11412">
    <property type="entry name" value="DsbD_N"/>
    <property type="match status" value="1"/>
</dbReference>
<evidence type="ECO:0000256" key="2">
    <source>
        <dbReference type="ARBA" id="ARBA00022475"/>
    </source>
</evidence>
<evidence type="ECO:0000259" key="7">
    <source>
        <dbReference type="PROSITE" id="PS51352"/>
    </source>
</evidence>
<organism evidence="8 9">
    <name type="scientific">Candidatus Desulfacyla euxinica</name>
    <dbReference type="NCBI Taxonomy" id="2841693"/>
    <lineage>
        <taxon>Bacteria</taxon>
        <taxon>Deltaproteobacteria</taxon>
        <taxon>Candidatus Desulfacyla</taxon>
    </lineage>
</organism>
<evidence type="ECO:0000256" key="1">
    <source>
        <dbReference type="ARBA" id="ARBA00004651"/>
    </source>
</evidence>
<dbReference type="PANTHER" id="PTHR32234:SF0">
    <property type="entry name" value="THIOL:DISULFIDE INTERCHANGE PROTEIN DSBD"/>
    <property type="match status" value="1"/>
</dbReference>
<dbReference type="Pfam" id="PF02683">
    <property type="entry name" value="DsbD_TM"/>
    <property type="match status" value="1"/>
</dbReference>
<feature type="transmembrane region" description="Helical" evidence="6">
    <location>
        <begin position="353"/>
        <end position="376"/>
    </location>
</feature>
<feature type="transmembrane region" description="Helical" evidence="6">
    <location>
        <begin position="449"/>
        <end position="467"/>
    </location>
</feature>
<dbReference type="GO" id="GO:0005886">
    <property type="term" value="C:plasma membrane"/>
    <property type="evidence" value="ECO:0007669"/>
    <property type="project" value="UniProtKB-SubCell"/>
</dbReference>
<feature type="transmembrane region" description="Helical" evidence="6">
    <location>
        <begin position="396"/>
        <end position="413"/>
    </location>
</feature>
<gene>
    <name evidence="8" type="ORF">H8E19_08475</name>
</gene>
<dbReference type="InterPro" id="IPR003834">
    <property type="entry name" value="Cyt_c_assmbl_TM_dom"/>
</dbReference>
<dbReference type="AlphaFoldDB" id="A0A8J6T336"/>
<keyword evidence="4 6" id="KW-1133">Transmembrane helix</keyword>